<evidence type="ECO:0000256" key="8">
    <source>
        <dbReference type="ARBA" id="ARBA00023136"/>
    </source>
</evidence>
<keyword evidence="6 12" id="KW-0812">Transmembrane</keyword>
<protein>
    <recommendedName>
        <fullName evidence="2">Type II secretion system protein H</fullName>
    </recommendedName>
    <alternativeName>
        <fullName evidence="10">General secretion pathway protein H</fullName>
    </alternativeName>
</protein>
<evidence type="ECO:0000313" key="14">
    <source>
        <dbReference type="EMBL" id="UXI69681.1"/>
    </source>
</evidence>
<keyword evidence="4" id="KW-0488">Methylation</keyword>
<comment type="similarity">
    <text evidence="9">Belongs to the GSP H family.</text>
</comment>
<dbReference type="NCBIfam" id="TIGR02532">
    <property type="entry name" value="IV_pilin_GFxxxE"/>
    <property type="match status" value="1"/>
</dbReference>
<keyword evidence="8 12" id="KW-0472">Membrane</keyword>
<sequence length="276" mass="29896">MSSDAVIQSTTTRQRPSKNSGQIGGTPFAHASEKQARSTRKPNAQPQRIELTLRERFVPHRHSSQEIDAFSAIQGKNMKTSPAGIRFSKRFSGFTLIELMITIGVIAVLASLAAPSFFEFRHRSALRGAAEQVVDFWGNARFEAVKRNTPIKVTFRRATNGSMCLGAVAQTDTTDYTACDCFSATGCALARFPADQGEWRGVTANAAPTMGAGTGVVFIDPKRGFLSRTTDVGNLTLTSLSPYQLRISIDMLGRASTCEPASASKKLSDYTKRTCG</sequence>
<evidence type="ECO:0000256" key="4">
    <source>
        <dbReference type="ARBA" id="ARBA00022481"/>
    </source>
</evidence>
<organism evidence="14 15">
    <name type="scientific">Tahibacter amnicola</name>
    <dbReference type="NCBI Taxonomy" id="2976241"/>
    <lineage>
        <taxon>Bacteria</taxon>
        <taxon>Pseudomonadati</taxon>
        <taxon>Pseudomonadota</taxon>
        <taxon>Gammaproteobacteria</taxon>
        <taxon>Lysobacterales</taxon>
        <taxon>Rhodanobacteraceae</taxon>
        <taxon>Tahibacter</taxon>
    </lineage>
</organism>
<gene>
    <name evidence="14" type="ORF">N4264_08635</name>
</gene>
<evidence type="ECO:0000256" key="6">
    <source>
        <dbReference type="ARBA" id="ARBA00022692"/>
    </source>
</evidence>
<dbReference type="Pfam" id="PF12019">
    <property type="entry name" value="GspH"/>
    <property type="match status" value="1"/>
</dbReference>
<dbReference type="InterPro" id="IPR022346">
    <property type="entry name" value="T2SS_GspH"/>
</dbReference>
<evidence type="ECO:0000256" key="3">
    <source>
        <dbReference type="ARBA" id="ARBA00022475"/>
    </source>
</evidence>
<proteinExistence type="inferred from homology"/>
<dbReference type="InterPro" id="IPR045584">
    <property type="entry name" value="Pilin-like"/>
</dbReference>
<evidence type="ECO:0000256" key="12">
    <source>
        <dbReference type="SAM" id="Phobius"/>
    </source>
</evidence>
<evidence type="ECO:0000256" key="7">
    <source>
        <dbReference type="ARBA" id="ARBA00022989"/>
    </source>
</evidence>
<dbReference type="Pfam" id="PF07963">
    <property type="entry name" value="N_methyl"/>
    <property type="match status" value="1"/>
</dbReference>
<evidence type="ECO:0000256" key="5">
    <source>
        <dbReference type="ARBA" id="ARBA00022519"/>
    </source>
</evidence>
<evidence type="ECO:0000259" key="13">
    <source>
        <dbReference type="Pfam" id="PF12019"/>
    </source>
</evidence>
<keyword evidence="15" id="KW-1185">Reference proteome</keyword>
<keyword evidence="7 12" id="KW-1133">Transmembrane helix</keyword>
<feature type="region of interest" description="Disordered" evidence="11">
    <location>
        <begin position="1"/>
        <end position="47"/>
    </location>
</feature>
<dbReference type="Proteomes" id="UP001064632">
    <property type="component" value="Chromosome"/>
</dbReference>
<dbReference type="Gene3D" id="3.30.700.10">
    <property type="entry name" value="Glycoprotein, Type 4 Pilin"/>
    <property type="match status" value="1"/>
</dbReference>
<evidence type="ECO:0000256" key="11">
    <source>
        <dbReference type="SAM" id="MobiDB-lite"/>
    </source>
</evidence>
<dbReference type="PROSITE" id="PS00409">
    <property type="entry name" value="PROKAR_NTER_METHYL"/>
    <property type="match status" value="1"/>
</dbReference>
<evidence type="ECO:0000256" key="10">
    <source>
        <dbReference type="ARBA" id="ARBA00030775"/>
    </source>
</evidence>
<keyword evidence="3" id="KW-1003">Cell membrane</keyword>
<accession>A0ABY6BI43</accession>
<evidence type="ECO:0000313" key="15">
    <source>
        <dbReference type="Proteomes" id="UP001064632"/>
    </source>
</evidence>
<dbReference type="EMBL" id="CP104694">
    <property type="protein sequence ID" value="UXI69681.1"/>
    <property type="molecule type" value="Genomic_DNA"/>
</dbReference>
<feature type="transmembrane region" description="Helical" evidence="12">
    <location>
        <begin position="96"/>
        <end position="118"/>
    </location>
</feature>
<keyword evidence="5" id="KW-0997">Cell inner membrane</keyword>
<dbReference type="InterPro" id="IPR012902">
    <property type="entry name" value="N_methyl_site"/>
</dbReference>
<evidence type="ECO:0000256" key="2">
    <source>
        <dbReference type="ARBA" id="ARBA00021549"/>
    </source>
</evidence>
<dbReference type="SUPFAM" id="SSF54523">
    <property type="entry name" value="Pili subunits"/>
    <property type="match status" value="1"/>
</dbReference>
<dbReference type="RefSeq" id="WP_261696634.1">
    <property type="nucleotide sequence ID" value="NZ_CP104694.1"/>
</dbReference>
<feature type="domain" description="General secretion pathway GspH" evidence="13">
    <location>
        <begin position="139"/>
        <end position="253"/>
    </location>
</feature>
<feature type="compositionally biased region" description="Polar residues" evidence="11">
    <location>
        <begin position="1"/>
        <end position="21"/>
    </location>
</feature>
<reference evidence="14" key="1">
    <citation type="submission" date="2022-09" db="EMBL/GenBank/DDBJ databases">
        <title>Tahibacter sp. nov., isolated from a fresh water.</title>
        <authorList>
            <person name="Baek J.H."/>
            <person name="Lee J.K."/>
            <person name="Kim J.M."/>
            <person name="Jeon C.O."/>
        </authorList>
    </citation>
    <scope>NUCLEOTIDE SEQUENCE</scope>
    <source>
        <strain evidence="14">W38</strain>
    </source>
</reference>
<evidence type="ECO:0000256" key="9">
    <source>
        <dbReference type="ARBA" id="ARBA00025772"/>
    </source>
</evidence>
<evidence type="ECO:0000256" key="1">
    <source>
        <dbReference type="ARBA" id="ARBA00004377"/>
    </source>
</evidence>
<comment type="subcellular location">
    <subcellularLocation>
        <location evidence="1">Cell inner membrane</location>
        <topology evidence="1">Single-pass membrane protein</topology>
    </subcellularLocation>
</comment>
<name>A0ABY6BI43_9GAMM</name>